<dbReference type="Pfam" id="PF00480">
    <property type="entry name" value="ROK"/>
    <property type="match status" value="1"/>
</dbReference>
<dbReference type="PANTHER" id="PTHR18964">
    <property type="entry name" value="ROK (REPRESSOR, ORF, KINASE) FAMILY"/>
    <property type="match status" value="1"/>
</dbReference>
<reference evidence="3 4" key="1">
    <citation type="submission" date="2018-06" db="EMBL/GenBank/DDBJ databases">
        <title>Extensive metabolic versatility and redundancy in microbially diverse, dynamic hydrothermal sediments.</title>
        <authorList>
            <person name="Dombrowski N."/>
            <person name="Teske A."/>
            <person name="Baker B.J."/>
        </authorList>
    </citation>
    <scope>NUCLEOTIDE SEQUENCE [LARGE SCALE GENOMIC DNA]</scope>
    <source>
        <strain evidence="3">B35_G9</strain>
    </source>
</reference>
<accession>A0A660SDM6</accession>
<name>A0A660SDM6_UNCT6</name>
<dbReference type="PANTHER" id="PTHR18964:SF149">
    <property type="entry name" value="BIFUNCTIONAL UDP-N-ACETYLGLUCOSAMINE 2-EPIMERASE_N-ACETYLMANNOSAMINE KINASE"/>
    <property type="match status" value="1"/>
</dbReference>
<dbReference type="AlphaFoldDB" id="A0A660SDM6"/>
<comment type="similarity">
    <text evidence="1">Belongs to the ROK (NagC/XylR) family.</text>
</comment>
<dbReference type="PROSITE" id="PS01125">
    <property type="entry name" value="ROK"/>
    <property type="match status" value="1"/>
</dbReference>
<keyword evidence="2" id="KW-1133">Transmembrane helix</keyword>
<evidence type="ECO:0008006" key="5">
    <source>
        <dbReference type="Google" id="ProtNLM"/>
    </source>
</evidence>
<dbReference type="Gene3D" id="3.30.420.40">
    <property type="match status" value="2"/>
</dbReference>
<comment type="caution">
    <text evidence="3">The sequence shown here is derived from an EMBL/GenBank/DDBJ whole genome shotgun (WGS) entry which is preliminary data.</text>
</comment>
<feature type="transmembrane region" description="Helical" evidence="2">
    <location>
        <begin position="226"/>
        <end position="249"/>
    </location>
</feature>
<keyword evidence="2" id="KW-0812">Transmembrane</keyword>
<sequence length="300" mass="32653">MPNNVYAGIDIGGTFTKLGVVSHDKIVARKLIKSPTNINEFFQLFEELKANYEFTALGVGIPGIIDHKNMIMKYASPSLGFLNEKSIKEKIERIISTNVYITNDANVVTIGEMIYGAGKGISSALCLTLGTGIGGGLYYKNRLLIGDNGFAAEFGHINVIENGTLCSCGKRRGCVENYFSISGIINLVREVKGKEHPMEEILKMAQNGDKDILKALSNVSFLLGKAIGAILLVIDINTIILAGGLSRFFPYIKNAVMRGIKEYCYSSDYANITIKKSELLENAGILGAAYLAKSRGEILY</sequence>
<organism evidence="3 4">
    <name type="scientific">candidate division TA06 bacterium</name>
    <dbReference type="NCBI Taxonomy" id="2250710"/>
    <lineage>
        <taxon>Bacteria</taxon>
        <taxon>Bacteria division TA06</taxon>
    </lineage>
</organism>
<dbReference type="InterPro" id="IPR000600">
    <property type="entry name" value="ROK"/>
</dbReference>
<protein>
    <recommendedName>
        <fullName evidence="5">ROK family protein</fullName>
    </recommendedName>
</protein>
<dbReference type="EMBL" id="QNBC01000003">
    <property type="protein sequence ID" value="RKX68101.1"/>
    <property type="molecule type" value="Genomic_DNA"/>
</dbReference>
<gene>
    <name evidence="3" type="ORF">DRP44_00500</name>
</gene>
<dbReference type="SUPFAM" id="SSF53067">
    <property type="entry name" value="Actin-like ATPase domain"/>
    <property type="match status" value="1"/>
</dbReference>
<evidence type="ECO:0000256" key="2">
    <source>
        <dbReference type="SAM" id="Phobius"/>
    </source>
</evidence>
<dbReference type="InterPro" id="IPR043129">
    <property type="entry name" value="ATPase_NBD"/>
</dbReference>
<evidence type="ECO:0000256" key="1">
    <source>
        <dbReference type="ARBA" id="ARBA00006479"/>
    </source>
</evidence>
<dbReference type="InterPro" id="IPR049874">
    <property type="entry name" value="ROK_cs"/>
</dbReference>
<keyword evidence="2" id="KW-0472">Membrane</keyword>
<evidence type="ECO:0000313" key="4">
    <source>
        <dbReference type="Proteomes" id="UP000282321"/>
    </source>
</evidence>
<dbReference type="Proteomes" id="UP000282321">
    <property type="component" value="Unassembled WGS sequence"/>
</dbReference>
<evidence type="ECO:0000313" key="3">
    <source>
        <dbReference type="EMBL" id="RKX68101.1"/>
    </source>
</evidence>
<proteinExistence type="inferred from homology"/>